<accession>A0A8S0X0Z6</accession>
<sequence length="151" mass="16750">MDPDSAGVNLTTTSPPLLILHFDPFTIPIFNRTPSLPLVEAGAPVGTRSILVPVLTKIISPSYHRKQRPILPTLDSSVVVDPLPPAAIPRLIHLSSLLRVVLRRFLDRTRFRVYGHLSSKPSRIYDVKNEQAGAPPRRDIPQHQTASTPFL</sequence>
<proteinExistence type="predicted"/>
<dbReference type="AlphaFoldDB" id="A0A8S0X0Z6"/>
<keyword evidence="3" id="KW-1185">Reference proteome</keyword>
<name>A0A8S0X0Z6_CYCAE</name>
<organism evidence="2 3">
    <name type="scientific">Cyclocybe aegerita</name>
    <name type="common">Black poplar mushroom</name>
    <name type="synonym">Agrocybe aegerita</name>
    <dbReference type="NCBI Taxonomy" id="1973307"/>
    <lineage>
        <taxon>Eukaryota</taxon>
        <taxon>Fungi</taxon>
        <taxon>Dikarya</taxon>
        <taxon>Basidiomycota</taxon>
        <taxon>Agaricomycotina</taxon>
        <taxon>Agaricomycetes</taxon>
        <taxon>Agaricomycetidae</taxon>
        <taxon>Agaricales</taxon>
        <taxon>Agaricineae</taxon>
        <taxon>Bolbitiaceae</taxon>
        <taxon>Cyclocybe</taxon>
    </lineage>
</organism>
<feature type="region of interest" description="Disordered" evidence="1">
    <location>
        <begin position="131"/>
        <end position="151"/>
    </location>
</feature>
<dbReference type="EMBL" id="CACVBS010000092">
    <property type="protein sequence ID" value="CAA7270626.1"/>
    <property type="molecule type" value="Genomic_DNA"/>
</dbReference>
<evidence type="ECO:0000313" key="2">
    <source>
        <dbReference type="EMBL" id="CAA7270626.1"/>
    </source>
</evidence>
<dbReference type="Proteomes" id="UP000467700">
    <property type="component" value="Unassembled WGS sequence"/>
</dbReference>
<feature type="compositionally biased region" description="Polar residues" evidence="1">
    <location>
        <begin position="142"/>
        <end position="151"/>
    </location>
</feature>
<reference evidence="2 3" key="1">
    <citation type="submission" date="2020-01" db="EMBL/GenBank/DDBJ databases">
        <authorList>
            <person name="Gupta K D."/>
        </authorList>
    </citation>
    <scope>NUCLEOTIDE SEQUENCE [LARGE SCALE GENOMIC DNA]</scope>
</reference>
<protein>
    <submittedName>
        <fullName evidence="2">Uncharacterized protein</fullName>
    </submittedName>
</protein>
<gene>
    <name evidence="2" type="ORF">AAE3_LOCUS12850</name>
</gene>
<evidence type="ECO:0000313" key="3">
    <source>
        <dbReference type="Proteomes" id="UP000467700"/>
    </source>
</evidence>
<comment type="caution">
    <text evidence="2">The sequence shown here is derived from an EMBL/GenBank/DDBJ whole genome shotgun (WGS) entry which is preliminary data.</text>
</comment>
<evidence type="ECO:0000256" key="1">
    <source>
        <dbReference type="SAM" id="MobiDB-lite"/>
    </source>
</evidence>